<evidence type="ECO:0000256" key="2">
    <source>
        <dbReference type="ARBA" id="ARBA00022448"/>
    </source>
</evidence>
<sequence>MKEIIRVENLSKAYRVGQREQSHDTLFGQLADILSAPVRNLKNLRSLTKFNDQDDPTVHWALRDINFTVNEGEVLGIIGHNGAGKSTLLKILSRVTEPTSGHIRIRGRIGALLEVGTGFHPELTGRENIYMNGTILGMTRKEIDRKLDEIIDFAGIEKFIDTPVKFYSSGMKVRLGFAVAAHLEPEILVIDEVLAVGDAEFQKKCLGKMEDVATQGRTVLFVSHNMMAVRNLCQSGLVLKHGILSFYGSVDEAIDFYLKEYSDVQKCLRYDIQEAPGNNEARFLRAEVMPLPGNKWPLEEGHGLRLEFEFLYTGDDDSNLDITFHLMDEYGNLVFVGSTGREIEPQYFNAGIIKAVCDIPPFLMHHGTFTISKLLLVRNRGTIVFGVNNPISFELVPSNQEAWGWMGKKEGIVKPKLNWKLHYDPSN</sequence>
<dbReference type="RefSeq" id="WP_170157618.1">
    <property type="nucleotide sequence ID" value="NZ_BHZE01000006.1"/>
</dbReference>
<reference evidence="6 7" key="1">
    <citation type="submission" date="2018-11" db="EMBL/GenBank/DDBJ databases">
        <title>Schleiferia aggregans sp. nov., a moderately thermophilic heterotrophic bacterium isolated from microbial mats at a terrestrial hot spring.</title>
        <authorList>
            <person name="Iino T."/>
            <person name="Ohkuma M."/>
            <person name="Haruta S."/>
        </authorList>
    </citation>
    <scope>NUCLEOTIDE SEQUENCE [LARGE SCALE GENOMIC DNA]</scope>
    <source>
        <strain evidence="6 7">LA</strain>
    </source>
</reference>
<keyword evidence="3" id="KW-0547">Nucleotide-binding</keyword>
<dbReference type="InterPro" id="IPR050683">
    <property type="entry name" value="Bact_Polysacc_Export_ATP-bd"/>
</dbReference>
<evidence type="ECO:0000313" key="6">
    <source>
        <dbReference type="EMBL" id="GCD77355.1"/>
    </source>
</evidence>
<feature type="domain" description="ABC transporter" evidence="5">
    <location>
        <begin position="42"/>
        <end position="266"/>
    </location>
</feature>
<dbReference type="InterPro" id="IPR003439">
    <property type="entry name" value="ABC_transporter-like_ATP-bd"/>
</dbReference>
<comment type="caution">
    <text evidence="6">The sequence shown here is derived from an EMBL/GenBank/DDBJ whole genome shotgun (WGS) entry which is preliminary data.</text>
</comment>
<dbReference type="GO" id="GO:0016887">
    <property type="term" value="F:ATP hydrolysis activity"/>
    <property type="evidence" value="ECO:0007669"/>
    <property type="project" value="InterPro"/>
</dbReference>
<dbReference type="PANTHER" id="PTHR46743">
    <property type="entry name" value="TEICHOIC ACIDS EXPORT ATP-BINDING PROTEIN TAGH"/>
    <property type="match status" value="1"/>
</dbReference>
<proteinExistence type="inferred from homology"/>
<dbReference type="PROSITE" id="PS50893">
    <property type="entry name" value="ABC_TRANSPORTER_2"/>
    <property type="match status" value="1"/>
</dbReference>
<dbReference type="GO" id="GO:0140359">
    <property type="term" value="F:ABC-type transporter activity"/>
    <property type="evidence" value="ECO:0007669"/>
    <property type="project" value="InterPro"/>
</dbReference>
<evidence type="ECO:0000313" key="7">
    <source>
        <dbReference type="Proteomes" id="UP000286715"/>
    </source>
</evidence>
<dbReference type="GO" id="GO:0016020">
    <property type="term" value="C:membrane"/>
    <property type="evidence" value="ECO:0007669"/>
    <property type="project" value="InterPro"/>
</dbReference>
<dbReference type="Gene3D" id="3.40.50.300">
    <property type="entry name" value="P-loop containing nucleotide triphosphate hydrolases"/>
    <property type="match status" value="1"/>
</dbReference>
<evidence type="ECO:0000256" key="1">
    <source>
        <dbReference type="ARBA" id="ARBA00005417"/>
    </source>
</evidence>
<evidence type="ECO:0000256" key="4">
    <source>
        <dbReference type="ARBA" id="ARBA00022840"/>
    </source>
</evidence>
<organism evidence="6 7">
    <name type="scientific">Thermaurantimonas aggregans</name>
    <dbReference type="NCBI Taxonomy" id="2173829"/>
    <lineage>
        <taxon>Bacteria</taxon>
        <taxon>Pseudomonadati</taxon>
        <taxon>Bacteroidota</taxon>
        <taxon>Flavobacteriia</taxon>
        <taxon>Flavobacteriales</taxon>
        <taxon>Schleiferiaceae</taxon>
        <taxon>Thermaurantimonas</taxon>
    </lineage>
</organism>
<dbReference type="Proteomes" id="UP000286715">
    <property type="component" value="Unassembled WGS sequence"/>
</dbReference>
<dbReference type="CDD" id="cd03220">
    <property type="entry name" value="ABC_KpsT_Wzt"/>
    <property type="match status" value="1"/>
</dbReference>
<evidence type="ECO:0000259" key="5">
    <source>
        <dbReference type="PROSITE" id="PS50893"/>
    </source>
</evidence>
<dbReference type="InterPro" id="IPR015860">
    <property type="entry name" value="ABC_transpr_TagH-like"/>
</dbReference>
<dbReference type="EMBL" id="BHZE01000006">
    <property type="protein sequence ID" value="GCD77355.1"/>
    <property type="molecule type" value="Genomic_DNA"/>
</dbReference>
<keyword evidence="7" id="KW-1185">Reference proteome</keyword>
<comment type="similarity">
    <text evidence="1">Belongs to the ABC transporter superfamily.</text>
</comment>
<protein>
    <submittedName>
        <fullName evidence="6">ABC transporter ATP-binding protein</fullName>
    </submittedName>
</protein>
<dbReference type="Pfam" id="PF00005">
    <property type="entry name" value="ABC_tran"/>
    <property type="match status" value="1"/>
</dbReference>
<evidence type="ECO:0000256" key="3">
    <source>
        <dbReference type="ARBA" id="ARBA00022741"/>
    </source>
</evidence>
<dbReference type="InterPro" id="IPR003593">
    <property type="entry name" value="AAA+_ATPase"/>
</dbReference>
<dbReference type="InterPro" id="IPR017871">
    <property type="entry name" value="ABC_transporter-like_CS"/>
</dbReference>
<dbReference type="SUPFAM" id="SSF52540">
    <property type="entry name" value="P-loop containing nucleoside triphosphate hydrolases"/>
    <property type="match status" value="1"/>
</dbReference>
<dbReference type="SMART" id="SM00382">
    <property type="entry name" value="AAA"/>
    <property type="match status" value="1"/>
</dbReference>
<accession>A0A401XJZ5</accession>
<keyword evidence="4 6" id="KW-0067">ATP-binding</keyword>
<dbReference type="PROSITE" id="PS00211">
    <property type="entry name" value="ABC_TRANSPORTER_1"/>
    <property type="match status" value="1"/>
</dbReference>
<name>A0A401XJZ5_9FLAO</name>
<gene>
    <name evidence="6" type="primary">rfbB</name>
    <name evidence="6" type="ORF">JCM31826_08370</name>
</gene>
<dbReference type="GO" id="GO:0005524">
    <property type="term" value="F:ATP binding"/>
    <property type="evidence" value="ECO:0007669"/>
    <property type="project" value="UniProtKB-KW"/>
</dbReference>
<dbReference type="InterPro" id="IPR027417">
    <property type="entry name" value="P-loop_NTPase"/>
</dbReference>
<keyword evidence="2" id="KW-0813">Transport</keyword>
<dbReference type="AlphaFoldDB" id="A0A401XJZ5"/>
<dbReference type="PANTHER" id="PTHR46743:SF2">
    <property type="entry name" value="TEICHOIC ACIDS EXPORT ATP-BINDING PROTEIN TAGH"/>
    <property type="match status" value="1"/>
</dbReference>